<reference evidence="3" key="2">
    <citation type="submission" date="2020-09" db="EMBL/GenBank/DDBJ databases">
        <authorList>
            <person name="Sun Q."/>
            <person name="Zhou Y."/>
        </authorList>
    </citation>
    <scope>NUCLEOTIDE SEQUENCE</scope>
    <source>
        <strain evidence="3">CGMCC 1.3617</strain>
    </source>
</reference>
<dbReference type="AlphaFoldDB" id="A0A917L0M3"/>
<evidence type="ECO:0000313" key="3">
    <source>
        <dbReference type="EMBL" id="GGJ34918.1"/>
    </source>
</evidence>
<feature type="chain" id="PRO_5037930970" evidence="2">
    <location>
        <begin position="27"/>
        <end position="356"/>
    </location>
</feature>
<reference evidence="3" key="1">
    <citation type="journal article" date="2014" name="Int. J. Syst. Evol. Microbiol.">
        <title>Complete genome sequence of Corynebacterium casei LMG S-19264T (=DSM 44701T), isolated from a smear-ripened cheese.</title>
        <authorList>
            <consortium name="US DOE Joint Genome Institute (JGI-PGF)"/>
            <person name="Walter F."/>
            <person name="Albersmeier A."/>
            <person name="Kalinowski J."/>
            <person name="Ruckert C."/>
        </authorList>
    </citation>
    <scope>NUCLEOTIDE SEQUENCE</scope>
    <source>
        <strain evidence="3">CGMCC 1.3617</strain>
    </source>
</reference>
<evidence type="ECO:0000313" key="4">
    <source>
        <dbReference type="Proteomes" id="UP000661507"/>
    </source>
</evidence>
<dbReference type="GO" id="GO:0055085">
    <property type="term" value="P:transmembrane transport"/>
    <property type="evidence" value="ECO:0007669"/>
    <property type="project" value="InterPro"/>
</dbReference>
<dbReference type="PANTHER" id="PTHR33376:SF4">
    <property type="entry name" value="SIALIC ACID-BINDING PERIPLASMIC PROTEIN SIAP"/>
    <property type="match status" value="1"/>
</dbReference>
<organism evidence="3 4">
    <name type="scientific">Neoroseomonas lacus</name>
    <dbReference type="NCBI Taxonomy" id="287609"/>
    <lineage>
        <taxon>Bacteria</taxon>
        <taxon>Pseudomonadati</taxon>
        <taxon>Pseudomonadota</taxon>
        <taxon>Alphaproteobacteria</taxon>
        <taxon>Acetobacterales</taxon>
        <taxon>Acetobacteraceae</taxon>
        <taxon>Neoroseomonas</taxon>
    </lineage>
</organism>
<dbReference type="Gene3D" id="3.40.190.170">
    <property type="entry name" value="Bacterial extracellular solute-binding protein, family 7"/>
    <property type="match status" value="1"/>
</dbReference>
<dbReference type="SUPFAM" id="SSF53850">
    <property type="entry name" value="Periplasmic binding protein-like II"/>
    <property type="match status" value="1"/>
</dbReference>
<proteinExistence type="predicted"/>
<dbReference type="PANTHER" id="PTHR33376">
    <property type="match status" value="1"/>
</dbReference>
<sequence>MRLGPILAAAILAAGTSLIAPRPAEAQELPQTRVRVVGYFSNLLQVHEVERPFWTQRIPEASGGRITAEYANQDTVGVRDFQILRVLQQGVTDFASSDISKMAGDDPVFEGCDLAGMVDDIETARRACEAWRPVMAEAMERKFNARLLALFPNPSIVYWCNTPITSLEDLRGKRVRVFNITQGDFVRAVGAAAVTIPFPEVVPAMQRRVVDCGLTGTLSGNAAGWPEVTTHLFTLNAGWSIAFQAVNRDAWNRFPPAVQQFFTTQFGTMENDLWTLMNRATDQGIACNIGRPDCTMGRPGHMTLVPVPASDQARRTQILNETVLTAWGRRCGRPCAERWNATVGPIVNLRIPLDRL</sequence>
<name>A0A917L0M3_9PROT</name>
<dbReference type="Proteomes" id="UP000661507">
    <property type="component" value="Unassembled WGS sequence"/>
</dbReference>
<keyword evidence="1 2" id="KW-0732">Signal</keyword>
<evidence type="ECO:0000256" key="2">
    <source>
        <dbReference type="SAM" id="SignalP"/>
    </source>
</evidence>
<feature type="signal peptide" evidence="2">
    <location>
        <begin position="1"/>
        <end position="26"/>
    </location>
</feature>
<accession>A0A917L0M3</accession>
<dbReference type="InterPro" id="IPR038404">
    <property type="entry name" value="TRAP_DctP_sf"/>
</dbReference>
<dbReference type="Pfam" id="PF03480">
    <property type="entry name" value="DctP"/>
    <property type="match status" value="1"/>
</dbReference>
<dbReference type="NCBIfam" id="NF037995">
    <property type="entry name" value="TRAP_S1"/>
    <property type="match status" value="1"/>
</dbReference>
<dbReference type="InterPro" id="IPR018389">
    <property type="entry name" value="DctP_fam"/>
</dbReference>
<keyword evidence="4" id="KW-1185">Reference proteome</keyword>
<comment type="caution">
    <text evidence="3">The sequence shown here is derived from an EMBL/GenBank/DDBJ whole genome shotgun (WGS) entry which is preliminary data.</text>
</comment>
<dbReference type="CDD" id="cd13602">
    <property type="entry name" value="PBP2_TRAP_BpDctp6_7"/>
    <property type="match status" value="1"/>
</dbReference>
<dbReference type="RefSeq" id="WP_188971621.1">
    <property type="nucleotide sequence ID" value="NZ_BMKW01000013.1"/>
</dbReference>
<evidence type="ECO:0000256" key="1">
    <source>
        <dbReference type="ARBA" id="ARBA00022729"/>
    </source>
</evidence>
<dbReference type="EMBL" id="BMKW01000013">
    <property type="protein sequence ID" value="GGJ34918.1"/>
    <property type="molecule type" value="Genomic_DNA"/>
</dbReference>
<gene>
    <name evidence="3" type="ORF">GCM10011320_48360</name>
</gene>
<protein>
    <submittedName>
        <fullName evidence="3">Transporter</fullName>
    </submittedName>
</protein>